<accession>A0A392UR97</accession>
<proteinExistence type="predicted"/>
<name>A0A392UR97_9FABA</name>
<organism evidence="1 2">
    <name type="scientific">Trifolium medium</name>
    <dbReference type="NCBI Taxonomy" id="97028"/>
    <lineage>
        <taxon>Eukaryota</taxon>
        <taxon>Viridiplantae</taxon>
        <taxon>Streptophyta</taxon>
        <taxon>Embryophyta</taxon>
        <taxon>Tracheophyta</taxon>
        <taxon>Spermatophyta</taxon>
        <taxon>Magnoliopsida</taxon>
        <taxon>eudicotyledons</taxon>
        <taxon>Gunneridae</taxon>
        <taxon>Pentapetalae</taxon>
        <taxon>rosids</taxon>
        <taxon>fabids</taxon>
        <taxon>Fabales</taxon>
        <taxon>Fabaceae</taxon>
        <taxon>Papilionoideae</taxon>
        <taxon>50 kb inversion clade</taxon>
        <taxon>NPAAA clade</taxon>
        <taxon>Hologalegina</taxon>
        <taxon>IRL clade</taxon>
        <taxon>Trifolieae</taxon>
        <taxon>Trifolium</taxon>
    </lineage>
</organism>
<dbReference type="EMBL" id="LXQA010953136">
    <property type="protein sequence ID" value="MCI78548.1"/>
    <property type="molecule type" value="Genomic_DNA"/>
</dbReference>
<evidence type="ECO:0000313" key="1">
    <source>
        <dbReference type="EMBL" id="MCI78548.1"/>
    </source>
</evidence>
<reference evidence="1 2" key="1">
    <citation type="journal article" date="2018" name="Front. Plant Sci.">
        <title>Red Clover (Trifolium pratense) and Zigzag Clover (T. medium) - A Picture of Genomic Similarities and Differences.</title>
        <authorList>
            <person name="Dluhosova J."/>
            <person name="Istvanek J."/>
            <person name="Nedelnik J."/>
            <person name="Repkova J."/>
        </authorList>
    </citation>
    <scope>NUCLEOTIDE SEQUENCE [LARGE SCALE GENOMIC DNA]</scope>
    <source>
        <strain evidence="2">cv. 10/8</strain>
        <tissue evidence="1">Leaf</tissue>
    </source>
</reference>
<sequence>VVVGFWCNVRALSSL</sequence>
<keyword evidence="2" id="KW-1185">Reference proteome</keyword>
<protein>
    <submittedName>
        <fullName evidence="1">Uncharacterized protein</fullName>
    </submittedName>
</protein>
<dbReference type="Proteomes" id="UP000265520">
    <property type="component" value="Unassembled WGS sequence"/>
</dbReference>
<gene>
    <name evidence="1" type="ORF">A2U01_0099818</name>
</gene>
<evidence type="ECO:0000313" key="2">
    <source>
        <dbReference type="Proteomes" id="UP000265520"/>
    </source>
</evidence>
<comment type="caution">
    <text evidence="1">The sequence shown here is derived from an EMBL/GenBank/DDBJ whole genome shotgun (WGS) entry which is preliminary data.</text>
</comment>
<feature type="non-terminal residue" evidence="1">
    <location>
        <position position="1"/>
    </location>
</feature>